<sequence>MARDGVKAMKATRLLLMGLTILLSALFLSLLSMTVHTAYGYVEKEVCLEPSKNVYMTLNQLLPARAIYFNMSIRHSCDRLSITVLRYVNAHGKSLERVLYRGEELVLTNLKRWEAAALSFTSNNSCKVNVLLAYTIYVRPFIWLAIPSFILAIVGSAISLCALISIITLHLKSRRVHVANTNSVALS</sequence>
<accession>A0A833DSY4</accession>
<keyword evidence="1" id="KW-0472">Membrane</keyword>
<keyword evidence="1" id="KW-0812">Transmembrane</keyword>
<reference evidence="2" key="1">
    <citation type="journal article" date="2020" name="ISME J.">
        <title>Gammaproteobacteria mediating utilization of methyl-, sulfur- and petroleum organic compounds in deep ocean hydrothermal plumes.</title>
        <authorList>
            <person name="Zhou Z."/>
            <person name="Liu Y."/>
            <person name="Pan J."/>
            <person name="Cron B.R."/>
            <person name="Toner B.M."/>
            <person name="Anantharaman K."/>
            <person name="Breier J.A."/>
            <person name="Dick G.J."/>
            <person name="Li M."/>
        </authorList>
    </citation>
    <scope>NUCLEOTIDE SEQUENCE</scope>
    <source>
        <strain evidence="2">SZUA-1435</strain>
    </source>
</reference>
<name>A0A833DSY4_9CREN</name>
<protein>
    <submittedName>
        <fullName evidence="2">Uncharacterized protein</fullName>
    </submittedName>
</protein>
<proteinExistence type="predicted"/>
<organism evidence="2 3">
    <name type="scientific">Ignisphaera aggregans</name>
    <dbReference type="NCBI Taxonomy" id="334771"/>
    <lineage>
        <taxon>Archaea</taxon>
        <taxon>Thermoproteota</taxon>
        <taxon>Thermoprotei</taxon>
        <taxon>Desulfurococcales</taxon>
        <taxon>Desulfurococcaceae</taxon>
        <taxon>Ignisphaera</taxon>
    </lineage>
</organism>
<gene>
    <name evidence="2" type="ORF">EYH02_01660</name>
</gene>
<evidence type="ECO:0000313" key="2">
    <source>
        <dbReference type="EMBL" id="HIP56767.1"/>
    </source>
</evidence>
<dbReference type="Proteomes" id="UP000605805">
    <property type="component" value="Unassembled WGS sequence"/>
</dbReference>
<dbReference type="EMBL" id="DQTV01000037">
    <property type="protein sequence ID" value="HIP56767.1"/>
    <property type="molecule type" value="Genomic_DNA"/>
</dbReference>
<keyword evidence="1" id="KW-1133">Transmembrane helix</keyword>
<evidence type="ECO:0000256" key="1">
    <source>
        <dbReference type="SAM" id="Phobius"/>
    </source>
</evidence>
<evidence type="ECO:0000313" key="3">
    <source>
        <dbReference type="Proteomes" id="UP000605805"/>
    </source>
</evidence>
<comment type="caution">
    <text evidence="2">The sequence shown here is derived from an EMBL/GenBank/DDBJ whole genome shotgun (WGS) entry which is preliminary data.</text>
</comment>
<feature type="transmembrane region" description="Helical" evidence="1">
    <location>
        <begin position="141"/>
        <end position="167"/>
    </location>
</feature>
<dbReference type="AlphaFoldDB" id="A0A833DSY4"/>